<comment type="caution">
    <text evidence="7">The sequence shown here is derived from an EMBL/GenBank/DDBJ whole genome shotgun (WGS) entry which is preliminary data.</text>
</comment>
<dbReference type="InterPro" id="IPR029499">
    <property type="entry name" value="PduO-typ"/>
</dbReference>
<proteinExistence type="inferred from homology"/>
<keyword evidence="1 4" id="KW-0808">Transferase</keyword>
<evidence type="ECO:0000313" key="7">
    <source>
        <dbReference type="EMBL" id="MFC1848730.1"/>
    </source>
</evidence>
<organism evidence="7 8">
    <name type="scientific">candidate division CSSED10-310 bacterium</name>
    <dbReference type="NCBI Taxonomy" id="2855610"/>
    <lineage>
        <taxon>Bacteria</taxon>
        <taxon>Bacteria division CSSED10-310</taxon>
    </lineage>
</organism>
<accession>A0ABV6YRC3</accession>
<keyword evidence="4" id="KW-0169">Cobalamin biosynthesis</keyword>
<dbReference type="PANTHER" id="PTHR12213">
    <property type="entry name" value="CORRINOID ADENOSYLTRANSFERASE"/>
    <property type="match status" value="1"/>
</dbReference>
<comment type="catalytic activity">
    <reaction evidence="4">
        <text>2 cob(II)alamin + reduced [electron-transfer flavoprotein] + 2 ATP = 2 adenosylcob(III)alamin + 2 triphosphate + oxidized [electron-transfer flavoprotein] + 3 H(+)</text>
        <dbReference type="Rhea" id="RHEA:28671"/>
        <dbReference type="Rhea" id="RHEA-COMP:10685"/>
        <dbReference type="Rhea" id="RHEA-COMP:10686"/>
        <dbReference type="ChEBI" id="CHEBI:15378"/>
        <dbReference type="ChEBI" id="CHEBI:16304"/>
        <dbReference type="ChEBI" id="CHEBI:18036"/>
        <dbReference type="ChEBI" id="CHEBI:18408"/>
        <dbReference type="ChEBI" id="CHEBI:30616"/>
        <dbReference type="ChEBI" id="CHEBI:57692"/>
        <dbReference type="ChEBI" id="CHEBI:58307"/>
        <dbReference type="EC" id="2.5.1.17"/>
    </reaction>
</comment>
<dbReference type="GO" id="GO:0008817">
    <property type="term" value="F:corrinoid adenosyltransferase activity"/>
    <property type="evidence" value="ECO:0007669"/>
    <property type="project" value="UniProtKB-EC"/>
</dbReference>
<gene>
    <name evidence="7" type="ORF">ACFL27_00855</name>
</gene>
<feature type="compositionally biased region" description="Basic and acidic residues" evidence="5">
    <location>
        <begin position="12"/>
        <end position="28"/>
    </location>
</feature>
<keyword evidence="8" id="KW-1185">Reference proteome</keyword>
<feature type="domain" description="Cobalamin adenosyltransferase-like" evidence="6">
    <location>
        <begin position="21"/>
        <end position="185"/>
    </location>
</feature>
<evidence type="ECO:0000259" key="6">
    <source>
        <dbReference type="Pfam" id="PF01923"/>
    </source>
</evidence>
<dbReference type="NCBIfam" id="TIGR00636">
    <property type="entry name" value="PduO_Nterm"/>
    <property type="match status" value="1"/>
</dbReference>
<dbReference type="SUPFAM" id="SSF89028">
    <property type="entry name" value="Cobalamin adenosyltransferase-like"/>
    <property type="match status" value="1"/>
</dbReference>
<dbReference type="EMBL" id="JBHPBY010000005">
    <property type="protein sequence ID" value="MFC1848730.1"/>
    <property type="molecule type" value="Genomic_DNA"/>
</dbReference>
<evidence type="ECO:0000256" key="4">
    <source>
        <dbReference type="RuleBase" id="RU366026"/>
    </source>
</evidence>
<dbReference type="InterPro" id="IPR016030">
    <property type="entry name" value="CblAdoTrfase-like"/>
</dbReference>
<comment type="pathway">
    <text evidence="4">Cofactor biosynthesis; adenosylcobalamin biosynthesis; adenosylcobalamin from cob(II)yrinate a,c-diamide: step 2/7.</text>
</comment>
<sequence length="200" mass="22353">MSRNLNSSKASEMSDKPESSISTKKGDEGNTSLLDGTRVAKFSLRPEAYGAIDEANAFIGALRALSTVKRIKELLITIQNHIYYINSELACPPDKYSLLKRKINEGDTHFLDQNIVSLEAELKLPRQFVLYGGTVSSAYADIARSIIRRAERKVVKLDHEEPLPNAVIKQYLNRLSDLLFLIARLEENEAGVKPLHPSID</sequence>
<evidence type="ECO:0000256" key="1">
    <source>
        <dbReference type="ARBA" id="ARBA00022679"/>
    </source>
</evidence>
<keyword evidence="2 4" id="KW-0547">Nucleotide-binding</keyword>
<dbReference type="Pfam" id="PF01923">
    <property type="entry name" value="Cob_adeno_trans"/>
    <property type="match status" value="1"/>
</dbReference>
<evidence type="ECO:0000256" key="5">
    <source>
        <dbReference type="SAM" id="MobiDB-lite"/>
    </source>
</evidence>
<comment type="similarity">
    <text evidence="4">Belongs to the Cob(I)alamin adenosyltransferase family.</text>
</comment>
<dbReference type="InterPro" id="IPR036451">
    <property type="entry name" value="CblAdoTrfase-like_sf"/>
</dbReference>
<evidence type="ECO:0000256" key="3">
    <source>
        <dbReference type="ARBA" id="ARBA00022840"/>
    </source>
</evidence>
<evidence type="ECO:0000313" key="8">
    <source>
        <dbReference type="Proteomes" id="UP001594351"/>
    </source>
</evidence>
<comment type="catalytic activity">
    <reaction evidence="4">
        <text>2 cob(II)yrinate a,c diamide + reduced [electron-transfer flavoprotein] + 2 ATP = 2 adenosylcob(III)yrinate a,c-diamide + 2 triphosphate + oxidized [electron-transfer flavoprotein] + 3 H(+)</text>
        <dbReference type="Rhea" id="RHEA:11528"/>
        <dbReference type="Rhea" id="RHEA-COMP:10685"/>
        <dbReference type="Rhea" id="RHEA-COMP:10686"/>
        <dbReference type="ChEBI" id="CHEBI:15378"/>
        <dbReference type="ChEBI" id="CHEBI:18036"/>
        <dbReference type="ChEBI" id="CHEBI:30616"/>
        <dbReference type="ChEBI" id="CHEBI:57692"/>
        <dbReference type="ChEBI" id="CHEBI:58307"/>
        <dbReference type="ChEBI" id="CHEBI:58503"/>
        <dbReference type="ChEBI" id="CHEBI:58537"/>
        <dbReference type="EC" id="2.5.1.17"/>
    </reaction>
</comment>
<dbReference type="Proteomes" id="UP001594351">
    <property type="component" value="Unassembled WGS sequence"/>
</dbReference>
<dbReference type="PANTHER" id="PTHR12213:SF0">
    <property type="entry name" value="CORRINOID ADENOSYLTRANSFERASE MMAB"/>
    <property type="match status" value="1"/>
</dbReference>
<evidence type="ECO:0000256" key="2">
    <source>
        <dbReference type="ARBA" id="ARBA00022741"/>
    </source>
</evidence>
<name>A0ABV6YRC3_UNCC1</name>
<feature type="compositionally biased region" description="Polar residues" evidence="5">
    <location>
        <begin position="1"/>
        <end position="11"/>
    </location>
</feature>
<dbReference type="EC" id="2.5.1.17" evidence="4"/>
<dbReference type="Gene3D" id="1.20.1200.10">
    <property type="entry name" value="Cobalamin adenosyltransferase-like"/>
    <property type="match status" value="1"/>
</dbReference>
<keyword evidence="3 4" id="KW-0067">ATP-binding</keyword>
<protein>
    <recommendedName>
        <fullName evidence="4">Corrinoid adenosyltransferase</fullName>
        <ecNumber evidence="4">2.5.1.17</ecNumber>
    </recommendedName>
    <alternativeName>
        <fullName evidence="4">Cob(II)alamin adenosyltransferase</fullName>
    </alternativeName>
    <alternativeName>
        <fullName evidence="4">Cob(II)yrinic acid a,c-diamide adenosyltransferase</fullName>
    </alternativeName>
    <alternativeName>
        <fullName evidence="4">Cobinamide/cobalamin adenosyltransferase</fullName>
    </alternativeName>
</protein>
<feature type="region of interest" description="Disordered" evidence="5">
    <location>
        <begin position="1"/>
        <end position="32"/>
    </location>
</feature>
<reference evidence="7 8" key="1">
    <citation type="submission" date="2024-09" db="EMBL/GenBank/DDBJ databases">
        <title>Laminarin stimulates single cell rates of sulfate reduction while oxygen inhibits transcriptomic activity in coastal marine sediment.</title>
        <authorList>
            <person name="Lindsay M."/>
            <person name="Orcutt B."/>
            <person name="Emerson D."/>
            <person name="Stepanauskas R."/>
            <person name="D'Angelo T."/>
        </authorList>
    </citation>
    <scope>NUCLEOTIDE SEQUENCE [LARGE SCALE GENOMIC DNA]</scope>
    <source>
        <strain evidence="7">SAG AM-311-K15</strain>
    </source>
</reference>